<name>A0AAD4K441_9MUSC</name>
<keyword evidence="1" id="KW-0732">Signal</keyword>
<evidence type="ECO:0000256" key="1">
    <source>
        <dbReference type="SAM" id="SignalP"/>
    </source>
</evidence>
<evidence type="ECO:0000313" key="3">
    <source>
        <dbReference type="Proteomes" id="UP001200034"/>
    </source>
</evidence>
<gene>
    <name evidence="2" type="ORF">KR093_004055</name>
</gene>
<feature type="signal peptide" evidence="1">
    <location>
        <begin position="1"/>
        <end position="25"/>
    </location>
</feature>
<keyword evidence="3" id="KW-1185">Reference proteome</keyword>
<reference evidence="2" key="1">
    <citation type="journal article" date="2021" name="Mol. Ecol. Resour.">
        <title>Phylogenomic analyses of the genus Drosophila reveals genomic signals of climate adaptation.</title>
        <authorList>
            <person name="Li F."/>
            <person name="Rane R.V."/>
            <person name="Luria V."/>
            <person name="Xiong Z."/>
            <person name="Chen J."/>
            <person name="Li Z."/>
            <person name="Catullo R.A."/>
            <person name="Griffin P.C."/>
            <person name="Schiffer M."/>
            <person name="Pearce S."/>
            <person name="Lee S.F."/>
            <person name="McElroy K."/>
            <person name="Stocker A."/>
            <person name="Shirriffs J."/>
            <person name="Cockerell F."/>
            <person name="Coppin C."/>
            <person name="Sgro C.M."/>
            <person name="Karger A."/>
            <person name="Cain J.W."/>
            <person name="Weber J.A."/>
            <person name="Santpere G."/>
            <person name="Kirschner M.W."/>
            <person name="Hoffmann A.A."/>
            <person name="Oakeshott J.G."/>
            <person name="Zhang G."/>
        </authorList>
    </citation>
    <scope>NUCLEOTIDE SEQUENCE</scope>
    <source>
        <strain evidence="2">BGI-SZ-2011g</strain>
    </source>
</reference>
<comment type="caution">
    <text evidence="2">The sequence shown here is derived from an EMBL/GenBank/DDBJ whole genome shotgun (WGS) entry which is preliminary data.</text>
</comment>
<sequence>RCPPPRFVCAALVLLLITLILSVEARPQHNLQHIAVLENAAWEQTLPPHFQNPFYKSPRVRQALAKSSWFGPGEQVVKQSQFIPQPFNSDSWRFHWQVHERQAEKIPRMEIYNVLSHAGLLPRRQYF</sequence>
<accession>A0AAD4K441</accession>
<organism evidence="2 3">
    <name type="scientific">Drosophila rubida</name>
    <dbReference type="NCBI Taxonomy" id="30044"/>
    <lineage>
        <taxon>Eukaryota</taxon>
        <taxon>Metazoa</taxon>
        <taxon>Ecdysozoa</taxon>
        <taxon>Arthropoda</taxon>
        <taxon>Hexapoda</taxon>
        <taxon>Insecta</taxon>
        <taxon>Pterygota</taxon>
        <taxon>Neoptera</taxon>
        <taxon>Endopterygota</taxon>
        <taxon>Diptera</taxon>
        <taxon>Brachycera</taxon>
        <taxon>Muscomorpha</taxon>
        <taxon>Ephydroidea</taxon>
        <taxon>Drosophilidae</taxon>
        <taxon>Drosophila</taxon>
    </lineage>
</organism>
<evidence type="ECO:0000313" key="2">
    <source>
        <dbReference type="EMBL" id="KAH8377197.1"/>
    </source>
</evidence>
<dbReference type="Proteomes" id="UP001200034">
    <property type="component" value="Unassembled WGS sequence"/>
</dbReference>
<feature type="chain" id="PRO_5042150997" evidence="1">
    <location>
        <begin position="26"/>
        <end position="127"/>
    </location>
</feature>
<proteinExistence type="predicted"/>
<feature type="non-terminal residue" evidence="2">
    <location>
        <position position="1"/>
    </location>
</feature>
<protein>
    <submittedName>
        <fullName evidence="2">Uncharacterized protein</fullName>
    </submittedName>
</protein>
<dbReference type="AlphaFoldDB" id="A0AAD4K441"/>
<dbReference type="EMBL" id="JAJJHW010001127">
    <property type="protein sequence ID" value="KAH8377197.1"/>
    <property type="molecule type" value="Genomic_DNA"/>
</dbReference>